<reference evidence="4" key="1">
    <citation type="journal article" date="2017" name="Genome Announc.">
        <title>Genome sequences of Cyberlindnera fabianii 65, Pichia kudriavzevii 129, and Saccharomyces cerevisiae 131 isolated from fermented masau fruits in Zimbabwe.</title>
        <authorList>
            <person name="van Rijswijck I.M.H."/>
            <person name="Derks M.F.L."/>
            <person name="Abee T."/>
            <person name="de Ridder D."/>
            <person name="Smid E.J."/>
        </authorList>
    </citation>
    <scope>NUCLEOTIDE SEQUENCE [LARGE SCALE GENOMIC DNA]</scope>
    <source>
        <strain evidence="4">129</strain>
    </source>
</reference>
<gene>
    <name evidence="3" type="ORF">BOH78_1226</name>
    <name evidence="2" type="ORF">C5L36_0C10860</name>
</gene>
<feature type="compositionally biased region" description="Polar residues" evidence="1">
    <location>
        <begin position="226"/>
        <end position="239"/>
    </location>
</feature>
<dbReference type="AlphaFoldDB" id="A0A1V2LRI0"/>
<protein>
    <submittedName>
        <fullName evidence="3">Uncharacterized protein</fullName>
    </submittedName>
</protein>
<name>A0A1V2LRI0_PICKU</name>
<reference evidence="3" key="2">
    <citation type="submission" date="2017-01" db="EMBL/GenBank/DDBJ databases">
        <authorList>
            <person name="Mah S.A."/>
            <person name="Swanson W.J."/>
            <person name="Moy G.W."/>
            <person name="Vacquier V.D."/>
        </authorList>
    </citation>
    <scope>NUCLEOTIDE SEQUENCE [LARGE SCALE GENOMIC DNA]</scope>
    <source>
        <strain evidence="3">129</strain>
    </source>
</reference>
<feature type="compositionally biased region" description="Low complexity" evidence="1">
    <location>
        <begin position="265"/>
        <end position="280"/>
    </location>
</feature>
<feature type="compositionally biased region" description="Polar residues" evidence="1">
    <location>
        <begin position="45"/>
        <end position="59"/>
    </location>
</feature>
<evidence type="ECO:0000313" key="5">
    <source>
        <dbReference type="Proteomes" id="UP000249293"/>
    </source>
</evidence>
<keyword evidence="5" id="KW-1185">Reference proteome</keyword>
<dbReference type="OrthoDB" id="4013061at2759"/>
<dbReference type="EMBL" id="MQVM01000004">
    <property type="protein sequence ID" value="ONH76458.1"/>
    <property type="molecule type" value="Genomic_DNA"/>
</dbReference>
<evidence type="ECO:0000256" key="1">
    <source>
        <dbReference type="SAM" id="MobiDB-lite"/>
    </source>
</evidence>
<reference evidence="2 5" key="3">
    <citation type="submission" date="2018-06" db="EMBL/GenBank/DDBJ databases">
        <title>Population genomics shows no distinction between pathogenic Candida krusei and environmental Pichia kudriavzevii: One species, four names.</title>
        <authorList>
            <person name="Douglass A.P."/>
            <person name="Offei B."/>
            <person name="Braun-Galleani S."/>
            <person name="Coughlan A.Y."/>
            <person name="Martos A."/>
            <person name="Ortiz-Merino R.A."/>
            <person name="Byrne K.P."/>
            <person name="Wolfe K.H."/>
        </authorList>
    </citation>
    <scope>NUCLEOTIDE SEQUENCE [LARGE SCALE GENOMIC DNA]</scope>
    <source>
        <strain evidence="2 5">CBS573</strain>
    </source>
</reference>
<feature type="region of interest" description="Disordered" evidence="1">
    <location>
        <begin position="28"/>
        <end position="74"/>
    </location>
</feature>
<organism evidence="3 4">
    <name type="scientific">Pichia kudriavzevii</name>
    <name type="common">Yeast</name>
    <name type="synonym">Issatchenkia orientalis</name>
    <dbReference type="NCBI Taxonomy" id="4909"/>
    <lineage>
        <taxon>Eukaryota</taxon>
        <taxon>Fungi</taxon>
        <taxon>Dikarya</taxon>
        <taxon>Ascomycota</taxon>
        <taxon>Saccharomycotina</taxon>
        <taxon>Pichiomycetes</taxon>
        <taxon>Pichiales</taxon>
        <taxon>Pichiaceae</taxon>
        <taxon>Pichia</taxon>
    </lineage>
</organism>
<sequence length="471" mass="51446">MSLTSMPPSPEQLPFVGSPRIISVQNRQEKSPNFSHQGDPKRLSLSPSFSLSNRNNLGTSDMLKSPVRSPRGGNMITVTDAISNPARTSVNMDVKHLPNIEDSPQLLATSVGAEIGSELVPSISNISLLSLNQLNSTPASLSNNNIPQNLNPSYNVDSNLSPEETAAYRSNSFAQRHFNNQRQPNLPPIQHSTFSVGGSRKSSFHSPTLTSSPYFNSASRPRMRRQSSNVSHQQQSFSIASFVKNKPNQTTTRRKTSTGDMLYEPDSPSLDPVSLSGSPSNFMLTQTSPPSSLKSNSLLSSTQFPLCKNTFRSSNTRKSSLSMLNSNVSQLKLLVNNLTDEQSFYQIPMNRNDSSSSIGRRSPELRPVNATLPPMTPLNLSAHDSLSGRSNSVAIIDDDEEEEEGYDEETTSCHAGNTRKHSINKEVSGIRNNTESQMIGAVGRVDSLKTGDELTKVSTDKDDIFGQNIED</sequence>
<feature type="compositionally biased region" description="Low complexity" evidence="1">
    <location>
        <begin position="288"/>
        <end position="298"/>
    </location>
</feature>
<feature type="region of interest" description="Disordered" evidence="1">
    <location>
        <begin position="179"/>
        <end position="298"/>
    </location>
</feature>
<accession>A0A1V2LRI0</accession>
<evidence type="ECO:0000313" key="2">
    <source>
        <dbReference type="EMBL" id="AWU77181.1"/>
    </source>
</evidence>
<feature type="compositionally biased region" description="Polar residues" evidence="1">
    <location>
        <begin position="179"/>
        <end position="219"/>
    </location>
</feature>
<proteinExistence type="predicted"/>
<evidence type="ECO:0000313" key="4">
    <source>
        <dbReference type="Proteomes" id="UP000189274"/>
    </source>
</evidence>
<dbReference type="VEuPathDB" id="FungiDB:C5L36_0C10860"/>
<dbReference type="Proteomes" id="UP000189274">
    <property type="component" value="Unassembled WGS sequence"/>
</dbReference>
<evidence type="ECO:0000313" key="3">
    <source>
        <dbReference type="EMBL" id="ONH76458.1"/>
    </source>
</evidence>
<dbReference type="Proteomes" id="UP000249293">
    <property type="component" value="Chromosome 3"/>
</dbReference>
<dbReference type="EMBL" id="CP028775">
    <property type="protein sequence ID" value="AWU77181.1"/>
    <property type="molecule type" value="Genomic_DNA"/>
</dbReference>